<dbReference type="EC" id="3.6.3.36" evidence="5"/>
<keyword evidence="1" id="KW-0813">Transport</keyword>
<organism evidence="5 6">
    <name type="scientific">Acetobacterium wieringae</name>
    <dbReference type="NCBI Taxonomy" id="52694"/>
    <lineage>
        <taxon>Bacteria</taxon>
        <taxon>Bacillati</taxon>
        <taxon>Bacillota</taxon>
        <taxon>Clostridia</taxon>
        <taxon>Eubacteriales</taxon>
        <taxon>Eubacteriaceae</taxon>
        <taxon>Acetobacterium</taxon>
    </lineage>
</organism>
<name>A0A1F2PLS4_9FIRM</name>
<dbReference type="GO" id="GO:0016887">
    <property type="term" value="F:ATP hydrolysis activity"/>
    <property type="evidence" value="ECO:0007669"/>
    <property type="project" value="InterPro"/>
</dbReference>
<dbReference type="InterPro" id="IPR003593">
    <property type="entry name" value="AAA+_ATPase"/>
</dbReference>
<dbReference type="STRING" id="52694.ACWI_06630"/>
<sequence length="257" mass="28701">MPTGPLPMNTCQNKCVLKVLGVTKEYNHKNIIQNINIHLNQGEFVSILGPSGCGKSTLFNVIAGLLPPEDGQVFVNEKEVTGETGKVSYMYQKDLLLPWRNVIDNAILPLEIRGIPKKEARETVKAMLSIFQLADDGKKYPIQLSGGMKQRVSLLRTTMFSQEIMLLDEPFGGLDAITRMKMQAYLLEILNKIKGSVLFITHDIDEAIFLSDRIYIINGSPAQIVSEMVVPIKHASPEEMMTAEALRQLRSDILKCL</sequence>
<protein>
    <submittedName>
        <fullName evidence="5">Taurine import ATP-binding protein TauB</fullName>
        <ecNumber evidence="5">3.6.3.36</ecNumber>
    </submittedName>
</protein>
<evidence type="ECO:0000259" key="4">
    <source>
        <dbReference type="PROSITE" id="PS50893"/>
    </source>
</evidence>
<dbReference type="InterPro" id="IPR027417">
    <property type="entry name" value="P-loop_NTPase"/>
</dbReference>
<dbReference type="PANTHER" id="PTHR42788:SF2">
    <property type="entry name" value="ABC TRANSPORTER ATP-BINDING PROTEIN"/>
    <property type="match status" value="1"/>
</dbReference>
<dbReference type="Pfam" id="PF00005">
    <property type="entry name" value="ABC_tran"/>
    <property type="match status" value="1"/>
</dbReference>
<gene>
    <name evidence="5" type="primary">tauB_1</name>
    <name evidence="5" type="ORF">ACWI_06630</name>
</gene>
<comment type="caution">
    <text evidence="5">The sequence shown here is derived from an EMBL/GenBank/DDBJ whole genome shotgun (WGS) entry which is preliminary data.</text>
</comment>
<dbReference type="SMART" id="SM00382">
    <property type="entry name" value="AAA"/>
    <property type="match status" value="1"/>
</dbReference>
<dbReference type="InterPro" id="IPR017871">
    <property type="entry name" value="ABC_transporter-like_CS"/>
</dbReference>
<evidence type="ECO:0000256" key="1">
    <source>
        <dbReference type="ARBA" id="ARBA00022448"/>
    </source>
</evidence>
<dbReference type="PROSITE" id="PS00211">
    <property type="entry name" value="ABC_TRANSPORTER_1"/>
    <property type="match status" value="1"/>
</dbReference>
<keyword evidence="3 5" id="KW-0067">ATP-binding</keyword>
<evidence type="ECO:0000256" key="3">
    <source>
        <dbReference type="ARBA" id="ARBA00022840"/>
    </source>
</evidence>
<reference evidence="5 6" key="1">
    <citation type="submission" date="2015-09" db="EMBL/GenBank/DDBJ databases">
        <title>Genome sequence of Acetobacterium wieringae DSM 1911.</title>
        <authorList>
            <person name="Poehlein A."/>
            <person name="Bengelsdorf F.R."/>
            <person name="Schiel-Bengelsdorf B."/>
            <person name="Duerre P."/>
            <person name="Daniel R."/>
        </authorList>
    </citation>
    <scope>NUCLEOTIDE SEQUENCE [LARGE SCALE GENOMIC DNA]</scope>
    <source>
        <strain evidence="5 6">DSM 1911</strain>
    </source>
</reference>
<accession>A0A1F2PLS4</accession>
<dbReference type="Proteomes" id="UP000176244">
    <property type="component" value="Unassembled WGS sequence"/>
</dbReference>
<dbReference type="EMBL" id="LKEU01000014">
    <property type="protein sequence ID" value="OFV71915.1"/>
    <property type="molecule type" value="Genomic_DNA"/>
</dbReference>
<keyword evidence="5" id="KW-0378">Hydrolase</keyword>
<dbReference type="CDD" id="cd03293">
    <property type="entry name" value="ABC_NrtD_SsuB_transporters"/>
    <property type="match status" value="1"/>
</dbReference>
<dbReference type="InterPro" id="IPR003439">
    <property type="entry name" value="ABC_transporter-like_ATP-bd"/>
</dbReference>
<dbReference type="InterPro" id="IPR050166">
    <property type="entry name" value="ABC_transporter_ATP-bind"/>
</dbReference>
<dbReference type="AlphaFoldDB" id="A0A1F2PLS4"/>
<dbReference type="SUPFAM" id="SSF52540">
    <property type="entry name" value="P-loop containing nucleoside triphosphate hydrolases"/>
    <property type="match status" value="1"/>
</dbReference>
<dbReference type="PANTHER" id="PTHR42788">
    <property type="entry name" value="TAURINE IMPORT ATP-BINDING PROTEIN-RELATED"/>
    <property type="match status" value="1"/>
</dbReference>
<dbReference type="GO" id="GO:0005524">
    <property type="term" value="F:ATP binding"/>
    <property type="evidence" value="ECO:0007669"/>
    <property type="project" value="UniProtKB-KW"/>
</dbReference>
<feature type="domain" description="ABC transporter" evidence="4">
    <location>
        <begin position="17"/>
        <end position="244"/>
    </location>
</feature>
<proteinExistence type="predicted"/>
<evidence type="ECO:0000256" key="2">
    <source>
        <dbReference type="ARBA" id="ARBA00022741"/>
    </source>
</evidence>
<keyword evidence="2" id="KW-0547">Nucleotide-binding</keyword>
<evidence type="ECO:0000313" key="6">
    <source>
        <dbReference type="Proteomes" id="UP000176244"/>
    </source>
</evidence>
<dbReference type="PROSITE" id="PS50893">
    <property type="entry name" value="ABC_TRANSPORTER_2"/>
    <property type="match status" value="1"/>
</dbReference>
<dbReference type="Gene3D" id="3.40.50.300">
    <property type="entry name" value="P-loop containing nucleotide triphosphate hydrolases"/>
    <property type="match status" value="1"/>
</dbReference>
<evidence type="ECO:0000313" key="5">
    <source>
        <dbReference type="EMBL" id="OFV71915.1"/>
    </source>
</evidence>